<sequence length="81" mass="9281">MADFDYKTEAGLYAGKRYQGSSGPRYRRFETAAEAVRFAIEDMPGSQLRGSVLEVDEARFDDTQIRRLYDAPEFPLARRTP</sequence>
<dbReference type="EMBL" id="JACIDU010000008">
    <property type="protein sequence ID" value="MBB4103677.1"/>
    <property type="molecule type" value="Genomic_DNA"/>
</dbReference>
<protein>
    <submittedName>
        <fullName evidence="1">Uncharacterized protein</fullName>
    </submittedName>
</protein>
<keyword evidence="2" id="KW-1185">Reference proteome</keyword>
<comment type="caution">
    <text evidence="1">The sequence shown here is derived from an EMBL/GenBank/DDBJ whole genome shotgun (WGS) entry which is preliminary data.</text>
</comment>
<evidence type="ECO:0000313" key="1">
    <source>
        <dbReference type="EMBL" id="MBB4103677.1"/>
    </source>
</evidence>
<dbReference type="Proteomes" id="UP000584824">
    <property type="component" value="Unassembled WGS sequence"/>
</dbReference>
<dbReference type="AlphaFoldDB" id="A0A7W6K224"/>
<dbReference type="RefSeq" id="WP_183792449.1">
    <property type="nucleotide sequence ID" value="NZ_JACIDU010000008.1"/>
</dbReference>
<evidence type="ECO:0000313" key="2">
    <source>
        <dbReference type="Proteomes" id="UP000584824"/>
    </source>
</evidence>
<reference evidence="1 2" key="1">
    <citation type="submission" date="2020-08" db="EMBL/GenBank/DDBJ databases">
        <title>Genomic Encyclopedia of Type Strains, Phase IV (KMG-IV): sequencing the most valuable type-strain genomes for metagenomic binning, comparative biology and taxonomic classification.</title>
        <authorList>
            <person name="Goeker M."/>
        </authorList>
    </citation>
    <scope>NUCLEOTIDE SEQUENCE [LARGE SCALE GENOMIC DNA]</scope>
    <source>
        <strain evidence="1 2">DSM 26385</strain>
    </source>
</reference>
<proteinExistence type="predicted"/>
<organism evidence="1 2">
    <name type="scientific">Allorhizobium borbori</name>
    <dbReference type="NCBI Taxonomy" id="485907"/>
    <lineage>
        <taxon>Bacteria</taxon>
        <taxon>Pseudomonadati</taxon>
        <taxon>Pseudomonadota</taxon>
        <taxon>Alphaproteobacteria</taxon>
        <taxon>Hyphomicrobiales</taxon>
        <taxon>Rhizobiaceae</taxon>
        <taxon>Rhizobium/Agrobacterium group</taxon>
        <taxon>Allorhizobium</taxon>
    </lineage>
</organism>
<gene>
    <name evidence="1" type="ORF">GGQ66_002245</name>
</gene>
<name>A0A7W6K224_9HYPH</name>
<accession>A0A7W6K224</accession>